<protein>
    <recommendedName>
        <fullName evidence="4">Natural killer-tumor recognition protein</fullName>
    </recommendedName>
</protein>
<organism evidence="2 3">
    <name type="scientific">Characodon lateralis</name>
    <dbReference type="NCBI Taxonomy" id="208331"/>
    <lineage>
        <taxon>Eukaryota</taxon>
        <taxon>Metazoa</taxon>
        <taxon>Chordata</taxon>
        <taxon>Craniata</taxon>
        <taxon>Vertebrata</taxon>
        <taxon>Euteleostomi</taxon>
        <taxon>Actinopterygii</taxon>
        <taxon>Neopterygii</taxon>
        <taxon>Teleostei</taxon>
        <taxon>Neoteleostei</taxon>
        <taxon>Acanthomorphata</taxon>
        <taxon>Ovalentaria</taxon>
        <taxon>Atherinomorphae</taxon>
        <taxon>Cyprinodontiformes</taxon>
        <taxon>Goodeidae</taxon>
        <taxon>Characodon</taxon>
    </lineage>
</organism>
<name>A0ABU7ENZ7_9TELE</name>
<proteinExistence type="predicted"/>
<feature type="compositionally biased region" description="Polar residues" evidence="1">
    <location>
        <begin position="38"/>
        <end position="52"/>
    </location>
</feature>
<comment type="caution">
    <text evidence="2">The sequence shown here is derived from an EMBL/GenBank/DDBJ whole genome shotgun (WGS) entry which is preliminary data.</text>
</comment>
<evidence type="ECO:0000256" key="1">
    <source>
        <dbReference type="SAM" id="MobiDB-lite"/>
    </source>
</evidence>
<feature type="non-terminal residue" evidence="2">
    <location>
        <position position="1"/>
    </location>
</feature>
<feature type="region of interest" description="Disordered" evidence="1">
    <location>
        <begin position="1"/>
        <end position="145"/>
    </location>
</feature>
<feature type="compositionally biased region" description="Basic residues" evidence="1">
    <location>
        <begin position="119"/>
        <end position="136"/>
    </location>
</feature>
<reference evidence="2 3" key="1">
    <citation type="submission" date="2021-06" db="EMBL/GenBank/DDBJ databases">
        <authorList>
            <person name="Palmer J.M."/>
        </authorList>
    </citation>
    <scope>NUCLEOTIDE SEQUENCE [LARGE SCALE GENOMIC DNA]</scope>
    <source>
        <strain evidence="2 3">CL_MEX2019</strain>
        <tissue evidence="2">Muscle</tissue>
    </source>
</reference>
<keyword evidence="3" id="KW-1185">Reference proteome</keyword>
<sequence length="145" mass="16901">QVTEEEKGSKTQQNGVQQREKKPSEESKRKNRIKKQTVLETETENPQTSFDQSETKLKVSEEEELSPPQTKYKVVEDVIPTPPQGSETQAAKELHVQDNSCEQEDNSSEQKESPVKKVSLWRRLKKQLTPSHRRQYKDKQENRPQ</sequence>
<evidence type="ECO:0000313" key="3">
    <source>
        <dbReference type="Proteomes" id="UP001352852"/>
    </source>
</evidence>
<feature type="compositionally biased region" description="Basic and acidic residues" evidence="1">
    <location>
        <begin position="18"/>
        <end position="28"/>
    </location>
</feature>
<dbReference type="EMBL" id="JAHUTJ010062477">
    <property type="protein sequence ID" value="MED6288951.1"/>
    <property type="molecule type" value="Genomic_DNA"/>
</dbReference>
<dbReference type="Proteomes" id="UP001352852">
    <property type="component" value="Unassembled WGS sequence"/>
</dbReference>
<accession>A0ABU7ENZ7</accession>
<gene>
    <name evidence="2" type="ORF">CHARACLAT_031463</name>
</gene>
<evidence type="ECO:0008006" key="4">
    <source>
        <dbReference type="Google" id="ProtNLM"/>
    </source>
</evidence>
<evidence type="ECO:0000313" key="2">
    <source>
        <dbReference type="EMBL" id="MED6288951.1"/>
    </source>
</evidence>